<reference evidence="2" key="1">
    <citation type="journal article" date="2023" name="G3 (Bethesda)">
        <title>A reference genome for the long-term kleptoplast-retaining sea slug Elysia crispata morphotype clarki.</title>
        <authorList>
            <person name="Eastman K.E."/>
            <person name="Pendleton A.L."/>
            <person name="Shaikh M.A."/>
            <person name="Suttiyut T."/>
            <person name="Ogas R."/>
            <person name="Tomko P."/>
            <person name="Gavelis G."/>
            <person name="Widhalm J.R."/>
            <person name="Wisecaver J.H."/>
        </authorList>
    </citation>
    <scope>NUCLEOTIDE SEQUENCE</scope>
    <source>
        <strain evidence="2">ECLA1</strain>
    </source>
</reference>
<evidence type="ECO:0000256" key="1">
    <source>
        <dbReference type="SAM" id="SignalP"/>
    </source>
</evidence>
<dbReference type="Proteomes" id="UP001283361">
    <property type="component" value="Unassembled WGS sequence"/>
</dbReference>
<comment type="caution">
    <text evidence="2">The sequence shown here is derived from an EMBL/GenBank/DDBJ whole genome shotgun (WGS) entry which is preliminary data.</text>
</comment>
<evidence type="ECO:0000313" key="2">
    <source>
        <dbReference type="EMBL" id="KAK3797195.1"/>
    </source>
</evidence>
<accession>A0AAE1AZQ9</accession>
<keyword evidence="1" id="KW-0732">Signal</keyword>
<proteinExistence type="predicted"/>
<feature type="signal peptide" evidence="1">
    <location>
        <begin position="1"/>
        <end position="24"/>
    </location>
</feature>
<evidence type="ECO:0000313" key="3">
    <source>
        <dbReference type="Proteomes" id="UP001283361"/>
    </source>
</evidence>
<name>A0AAE1AZQ9_9GAST</name>
<dbReference type="AlphaFoldDB" id="A0AAE1AZQ9"/>
<organism evidence="2 3">
    <name type="scientific">Elysia crispata</name>
    <name type="common">lettuce slug</name>
    <dbReference type="NCBI Taxonomy" id="231223"/>
    <lineage>
        <taxon>Eukaryota</taxon>
        <taxon>Metazoa</taxon>
        <taxon>Spiralia</taxon>
        <taxon>Lophotrochozoa</taxon>
        <taxon>Mollusca</taxon>
        <taxon>Gastropoda</taxon>
        <taxon>Heterobranchia</taxon>
        <taxon>Euthyneura</taxon>
        <taxon>Panpulmonata</taxon>
        <taxon>Sacoglossa</taxon>
        <taxon>Placobranchoidea</taxon>
        <taxon>Plakobranchidae</taxon>
        <taxon>Elysia</taxon>
    </lineage>
</organism>
<gene>
    <name evidence="2" type="ORF">RRG08_015169</name>
</gene>
<keyword evidence="3" id="KW-1185">Reference proteome</keyword>
<protein>
    <submittedName>
        <fullName evidence="2">Uncharacterized protein</fullName>
    </submittedName>
</protein>
<feature type="chain" id="PRO_5042033795" evidence="1">
    <location>
        <begin position="25"/>
        <end position="85"/>
    </location>
</feature>
<dbReference type="EMBL" id="JAWDGP010000796">
    <property type="protein sequence ID" value="KAK3797195.1"/>
    <property type="molecule type" value="Genomic_DNA"/>
</dbReference>
<sequence>MKGKMYVLLTAAVVAATLLPVTLTDSDVRPEEMMCRQNAATACGVCSAEEQANCQARVIRHCDCSFNCQGPDCDCTDNNVCAPLP</sequence>